<sequence length="676" mass="77179">MRRDAIGLFWDDTPPPKPEKAEKPKRIPPARTWLEGEYLPYFKEAVAFNLPMFDEDSLVEEWLKQVPLVYDIECYINYFCICFRSTASGKLIYFEFNAMRQGNMDLLKLGWVMKNFCLISFNGRNYDEPMSYLALAGCNNAQLKEASDRIIQEEWRPSDILKAAKVKKPFRLNHIDIQEVGPGVKTSLKKYAGRTHAEKLQDLPYPPNWVLTNNQQLVVRFYCANDLQNTYDLYLALKEKIVLRELMSNEYHVDLRSRSDAQVAEDVIRNEIMALNNGQRIPKAIVEVGRAYPYNAPTFLRYQTPLMQSVLDIVKGCNYIVGDDGKIKQPPAMDALKFTIGNSVYKMGIGGLHSTEKKAINVVGDEEELRDIDVASFYPKAILNQELYPAQLGRNFLAVYQKIVDRRLEAKRKTAECKKLGDKEGEKHWKLITESLKITINGSYGKFGSMYSILYAPHLVIQTTLTGQLGLLMLIEMFELNGISAVSANTDGVVVRYKKALKGTVDQIIRWWESACDFEMEDTYYQALYAANVNNYIAIKPDGSAKRKGWYGEPGLAKDPEALISMEAVIEWLKNRTPLEQTIKACTDIRKFVVVKAVNAGQGAVFRGEFLGKVVRWYYTSEDVPEMVMVKTGNLVPKSTGGKPLMQLPKEFPVDVDYDRYVKIAEEHLKRIGFEF</sequence>
<reference evidence="3 4" key="1">
    <citation type="submission" date="2018-02" db="EMBL/GenBank/DDBJ databases">
        <title>Complete genome sequence of Pantoea phage vB_PagS_Vid5.</title>
        <authorList>
            <person name="Truncaite L."/>
            <person name="Simoliunas E."/>
            <person name="Meskys R."/>
        </authorList>
    </citation>
    <scope>NUCLEOTIDE SEQUENCE [LARGE SCALE GENOMIC DNA]</scope>
</reference>
<evidence type="ECO:0000313" key="3">
    <source>
        <dbReference type="EMBL" id="AVJ51784.1"/>
    </source>
</evidence>
<dbReference type="Gene3D" id="3.90.1600.10">
    <property type="entry name" value="Palm domain of DNA polymerase"/>
    <property type="match status" value="1"/>
</dbReference>
<proteinExistence type="predicted"/>
<dbReference type="Proteomes" id="UP000241629">
    <property type="component" value="Segment"/>
</dbReference>
<evidence type="ECO:0000256" key="1">
    <source>
        <dbReference type="ARBA" id="ARBA00022722"/>
    </source>
</evidence>
<dbReference type="EMBL" id="MG948468">
    <property type="protein sequence ID" value="AVJ51784.1"/>
    <property type="molecule type" value="Genomic_DNA"/>
</dbReference>
<organism evidence="3 4">
    <name type="scientific">Pantoea phage vB_PagS_Vid5</name>
    <dbReference type="NCBI Taxonomy" id="2099652"/>
    <lineage>
        <taxon>Viruses</taxon>
        <taxon>Duplodnaviria</taxon>
        <taxon>Heunggongvirae</taxon>
        <taxon>Uroviricota</taxon>
        <taxon>Caudoviricetes</taxon>
        <taxon>Vidquintavirus</taxon>
        <taxon>Vidquintavirus Vid5</taxon>
    </lineage>
</organism>
<dbReference type="GO" id="GO:0004518">
    <property type="term" value="F:nuclease activity"/>
    <property type="evidence" value="ECO:0007669"/>
    <property type="project" value="UniProtKB-KW"/>
</dbReference>
<accession>A0A2P1CKT3</accession>
<keyword evidence="1" id="KW-0540">Nuclease</keyword>
<dbReference type="InterPro" id="IPR023211">
    <property type="entry name" value="DNA_pol_palm_dom_sf"/>
</dbReference>
<protein>
    <submittedName>
        <fullName evidence="3">DNA polymerase alpha subunit</fullName>
    </submittedName>
</protein>
<dbReference type="SUPFAM" id="SSF56672">
    <property type="entry name" value="DNA/RNA polymerases"/>
    <property type="match status" value="1"/>
</dbReference>
<keyword evidence="2" id="KW-0378">Hydrolase</keyword>
<name>A0A2P1CKT3_9CAUD</name>
<evidence type="ECO:0000313" key="4">
    <source>
        <dbReference type="Proteomes" id="UP000241629"/>
    </source>
</evidence>
<evidence type="ECO:0000256" key="2">
    <source>
        <dbReference type="ARBA" id="ARBA00022801"/>
    </source>
</evidence>
<dbReference type="InterPro" id="IPR043502">
    <property type="entry name" value="DNA/RNA_pol_sf"/>
</dbReference>
<dbReference type="GO" id="GO:0016787">
    <property type="term" value="F:hydrolase activity"/>
    <property type="evidence" value="ECO:0007669"/>
    <property type="project" value="UniProtKB-KW"/>
</dbReference>
<dbReference type="OrthoDB" id="3536at10239"/>
<gene>
    <name evidence="3" type="ORF">Vid5_gp29</name>
</gene>
<keyword evidence="4" id="KW-1185">Reference proteome</keyword>